<sequence length="66" mass="7638">MESIGIWAKMTFQRSGFHPRPPEIGKYCVRGFTYTTGDAMAKVKTSDMKRLKLYKQLENVGSERHQ</sequence>
<dbReference type="Proteomes" id="UP001283361">
    <property type="component" value="Unassembled WGS sequence"/>
</dbReference>
<reference evidence="1" key="1">
    <citation type="journal article" date="2023" name="G3 (Bethesda)">
        <title>A reference genome for the long-term kleptoplast-retaining sea slug Elysia crispata morphotype clarki.</title>
        <authorList>
            <person name="Eastman K.E."/>
            <person name="Pendleton A.L."/>
            <person name="Shaikh M.A."/>
            <person name="Suttiyut T."/>
            <person name="Ogas R."/>
            <person name="Tomko P."/>
            <person name="Gavelis G."/>
            <person name="Widhalm J.R."/>
            <person name="Wisecaver J.H."/>
        </authorList>
    </citation>
    <scope>NUCLEOTIDE SEQUENCE</scope>
    <source>
        <strain evidence="1">ECLA1</strain>
    </source>
</reference>
<comment type="caution">
    <text evidence="1">The sequence shown here is derived from an EMBL/GenBank/DDBJ whole genome shotgun (WGS) entry which is preliminary data.</text>
</comment>
<accession>A0AAE1CQ32</accession>
<organism evidence="1 2">
    <name type="scientific">Elysia crispata</name>
    <name type="common">lettuce slug</name>
    <dbReference type="NCBI Taxonomy" id="231223"/>
    <lineage>
        <taxon>Eukaryota</taxon>
        <taxon>Metazoa</taxon>
        <taxon>Spiralia</taxon>
        <taxon>Lophotrochozoa</taxon>
        <taxon>Mollusca</taxon>
        <taxon>Gastropoda</taxon>
        <taxon>Heterobranchia</taxon>
        <taxon>Euthyneura</taxon>
        <taxon>Panpulmonata</taxon>
        <taxon>Sacoglossa</taxon>
        <taxon>Placobranchoidea</taxon>
        <taxon>Plakobranchidae</taxon>
        <taxon>Elysia</taxon>
    </lineage>
</organism>
<evidence type="ECO:0000313" key="1">
    <source>
        <dbReference type="EMBL" id="KAK3726486.1"/>
    </source>
</evidence>
<gene>
    <name evidence="1" type="ORF">RRG08_005090</name>
</gene>
<keyword evidence="2" id="KW-1185">Reference proteome</keyword>
<name>A0AAE1CQ32_9GAST</name>
<evidence type="ECO:0000313" key="2">
    <source>
        <dbReference type="Proteomes" id="UP001283361"/>
    </source>
</evidence>
<dbReference type="EMBL" id="JAWDGP010007302">
    <property type="protein sequence ID" value="KAK3726486.1"/>
    <property type="molecule type" value="Genomic_DNA"/>
</dbReference>
<dbReference type="AlphaFoldDB" id="A0AAE1CQ32"/>
<protein>
    <submittedName>
        <fullName evidence="1">Uncharacterized protein</fullName>
    </submittedName>
</protein>
<proteinExistence type="predicted"/>